<name>A0A8H4A582_GIGMA</name>
<organism evidence="3 4">
    <name type="scientific">Gigaspora margarita</name>
    <dbReference type="NCBI Taxonomy" id="4874"/>
    <lineage>
        <taxon>Eukaryota</taxon>
        <taxon>Fungi</taxon>
        <taxon>Fungi incertae sedis</taxon>
        <taxon>Mucoromycota</taxon>
        <taxon>Glomeromycotina</taxon>
        <taxon>Glomeromycetes</taxon>
        <taxon>Diversisporales</taxon>
        <taxon>Gigasporaceae</taxon>
        <taxon>Gigaspora</taxon>
    </lineage>
</organism>
<dbReference type="AlphaFoldDB" id="A0A8H4A582"/>
<proteinExistence type="predicted"/>
<accession>A0A8H4A582</accession>
<evidence type="ECO:0000259" key="2">
    <source>
        <dbReference type="Pfam" id="PF12671"/>
    </source>
</evidence>
<comment type="caution">
    <text evidence="3">The sequence shown here is derived from an EMBL/GenBank/DDBJ whole genome shotgun (WGS) entry which is preliminary data.</text>
</comment>
<dbReference type="Proteomes" id="UP000439903">
    <property type="component" value="Unassembled WGS sequence"/>
</dbReference>
<feature type="region of interest" description="Disordered" evidence="1">
    <location>
        <begin position="1"/>
        <end position="61"/>
    </location>
</feature>
<evidence type="ECO:0000313" key="3">
    <source>
        <dbReference type="EMBL" id="KAF0425607.1"/>
    </source>
</evidence>
<sequence>MDVVQSIMDKTTVNYHSTPHSNLPHSNLPHSNPLPSNPSPSKQPLSNPPSSNTYGYDRHKADGGECANFASQVLYTGGIPADNVWEQDFPAWIRLRKLYNYFTSRILIN</sequence>
<evidence type="ECO:0000313" key="4">
    <source>
        <dbReference type="Proteomes" id="UP000439903"/>
    </source>
</evidence>
<feature type="domain" description="Putative amidase" evidence="2">
    <location>
        <begin position="52"/>
        <end position="104"/>
    </location>
</feature>
<reference evidence="3 4" key="1">
    <citation type="journal article" date="2019" name="Environ. Microbiol.">
        <title>At the nexus of three kingdoms: the genome of the mycorrhizal fungus Gigaspora margarita provides insights into plant, endobacterial and fungal interactions.</title>
        <authorList>
            <person name="Venice F."/>
            <person name="Ghignone S."/>
            <person name="Salvioli di Fossalunga A."/>
            <person name="Amselem J."/>
            <person name="Novero M."/>
            <person name="Xianan X."/>
            <person name="Sedzielewska Toro K."/>
            <person name="Morin E."/>
            <person name="Lipzen A."/>
            <person name="Grigoriev I.V."/>
            <person name="Henrissat B."/>
            <person name="Martin F.M."/>
            <person name="Bonfante P."/>
        </authorList>
    </citation>
    <scope>NUCLEOTIDE SEQUENCE [LARGE SCALE GENOMIC DNA]</scope>
    <source>
        <strain evidence="3 4">BEG34</strain>
    </source>
</reference>
<feature type="compositionally biased region" description="Polar residues" evidence="1">
    <location>
        <begin position="8"/>
        <end position="18"/>
    </location>
</feature>
<dbReference type="InterPro" id="IPR024301">
    <property type="entry name" value="Amidase_6"/>
</dbReference>
<evidence type="ECO:0000256" key="1">
    <source>
        <dbReference type="SAM" id="MobiDB-lite"/>
    </source>
</evidence>
<protein>
    <submittedName>
        <fullName evidence="3">Exported protein</fullName>
    </submittedName>
</protein>
<dbReference type="Pfam" id="PF12671">
    <property type="entry name" value="Amidase_6"/>
    <property type="match status" value="1"/>
</dbReference>
<gene>
    <name evidence="3" type="ORF">F8M41_006319</name>
</gene>
<keyword evidence="4" id="KW-1185">Reference proteome</keyword>
<dbReference type="EMBL" id="WTPW01001620">
    <property type="protein sequence ID" value="KAF0425607.1"/>
    <property type="molecule type" value="Genomic_DNA"/>
</dbReference>
<feature type="compositionally biased region" description="Low complexity" evidence="1">
    <location>
        <begin position="19"/>
        <end position="52"/>
    </location>
</feature>